<keyword evidence="2" id="KW-0732">Signal</keyword>
<feature type="signal peptide" evidence="2">
    <location>
        <begin position="1"/>
        <end position="22"/>
    </location>
</feature>
<gene>
    <name evidence="3" type="ORF">F444_08547</name>
</gene>
<accession>A0A081AAS4</accession>
<reference evidence="3 4" key="1">
    <citation type="submission" date="2013-11" db="EMBL/GenBank/DDBJ databases">
        <title>The Genome Sequence of Phytophthora parasitica P1976.</title>
        <authorList>
            <consortium name="The Broad Institute Genomics Platform"/>
            <person name="Russ C."/>
            <person name="Tyler B."/>
            <person name="Panabieres F."/>
            <person name="Shan W."/>
            <person name="Tripathy S."/>
            <person name="Grunwald N."/>
            <person name="Machado M."/>
            <person name="Johnson C.S."/>
            <person name="Walker B."/>
            <person name="Young S."/>
            <person name="Zeng Q."/>
            <person name="Gargeya S."/>
            <person name="Fitzgerald M."/>
            <person name="Haas B."/>
            <person name="Abouelleil A."/>
            <person name="Allen A.W."/>
            <person name="Alvarado L."/>
            <person name="Arachchi H.M."/>
            <person name="Berlin A.M."/>
            <person name="Chapman S.B."/>
            <person name="Gainer-Dewar J."/>
            <person name="Goldberg J."/>
            <person name="Griggs A."/>
            <person name="Gujja S."/>
            <person name="Hansen M."/>
            <person name="Howarth C."/>
            <person name="Imamovic A."/>
            <person name="Ireland A."/>
            <person name="Larimer J."/>
            <person name="McCowan C."/>
            <person name="Murphy C."/>
            <person name="Pearson M."/>
            <person name="Poon T.W."/>
            <person name="Priest M."/>
            <person name="Roberts A."/>
            <person name="Saif S."/>
            <person name="Shea T."/>
            <person name="Sisk P."/>
            <person name="Sykes S."/>
            <person name="Wortman J."/>
            <person name="Nusbaum C."/>
            <person name="Birren B."/>
        </authorList>
    </citation>
    <scope>NUCLEOTIDE SEQUENCE [LARGE SCALE GENOMIC DNA]</scope>
    <source>
        <strain evidence="3 4">P1976</strain>
    </source>
</reference>
<evidence type="ECO:0008006" key="5">
    <source>
        <dbReference type="Google" id="ProtNLM"/>
    </source>
</evidence>
<name>A0A081AAS4_PHYNI</name>
<comment type="caution">
    <text evidence="3">The sequence shown here is derived from an EMBL/GenBank/DDBJ whole genome shotgun (WGS) entry which is preliminary data.</text>
</comment>
<organism evidence="3 4">
    <name type="scientific">Phytophthora nicotianae P1976</name>
    <dbReference type="NCBI Taxonomy" id="1317066"/>
    <lineage>
        <taxon>Eukaryota</taxon>
        <taxon>Sar</taxon>
        <taxon>Stramenopiles</taxon>
        <taxon>Oomycota</taxon>
        <taxon>Peronosporomycetes</taxon>
        <taxon>Peronosporales</taxon>
        <taxon>Peronosporaceae</taxon>
        <taxon>Phytophthora</taxon>
    </lineage>
</organism>
<dbReference type="Proteomes" id="UP000028582">
    <property type="component" value="Unassembled WGS sequence"/>
</dbReference>
<evidence type="ECO:0000256" key="2">
    <source>
        <dbReference type="SAM" id="SignalP"/>
    </source>
</evidence>
<evidence type="ECO:0000313" key="4">
    <source>
        <dbReference type="Proteomes" id="UP000028582"/>
    </source>
</evidence>
<dbReference type="OrthoDB" id="115636at2759"/>
<sequence>MAKFFPCIMMIIAVVCFDAAIASRHLRPAADQAPAPCAMHSQSSSSDSVGNDGSLNESGTISIGNKVFNIVDEGDTMTIGIVDGEDLGLRHCHAYKLAR</sequence>
<feature type="chain" id="PRO_5001754045" description="Pectate lyase" evidence="2">
    <location>
        <begin position="23"/>
        <end position="99"/>
    </location>
</feature>
<dbReference type="EMBL" id="ANJA01001611">
    <property type="protein sequence ID" value="ETO75985.1"/>
    <property type="molecule type" value="Genomic_DNA"/>
</dbReference>
<proteinExistence type="predicted"/>
<evidence type="ECO:0000256" key="1">
    <source>
        <dbReference type="SAM" id="MobiDB-lite"/>
    </source>
</evidence>
<dbReference type="AlphaFoldDB" id="A0A081AAS4"/>
<feature type="region of interest" description="Disordered" evidence="1">
    <location>
        <begin position="33"/>
        <end position="60"/>
    </location>
</feature>
<evidence type="ECO:0000313" key="3">
    <source>
        <dbReference type="EMBL" id="ETO75985.1"/>
    </source>
</evidence>
<feature type="compositionally biased region" description="Low complexity" evidence="1">
    <location>
        <begin position="41"/>
        <end position="54"/>
    </location>
</feature>
<protein>
    <recommendedName>
        <fullName evidence="5">Pectate lyase</fullName>
    </recommendedName>
</protein>